<protein>
    <submittedName>
        <fullName evidence="2">Uncharacterized protein</fullName>
    </submittedName>
</protein>
<gene>
    <name evidence="2" type="ORF">CMV_010294</name>
</gene>
<sequence length="151" mass="17261">MESRKGEDEMRVKLFSKLKLWRGTEEVIILVLSSSTSSSFSIKPKTPSPKPHFPKPHFIKASINSSPPPQQQPKPLSVSIPRRPLNENIRDEAHRNNPTYSHLFSTKYIPFNLDPSHQTSDDQCSGARRVFPRSGWHRLGELQSMTACVRR</sequence>
<dbReference type="AlphaFoldDB" id="A0A8J4R5N8"/>
<keyword evidence="3" id="KW-1185">Reference proteome</keyword>
<feature type="region of interest" description="Disordered" evidence="1">
    <location>
        <begin position="36"/>
        <end position="82"/>
    </location>
</feature>
<evidence type="ECO:0000313" key="3">
    <source>
        <dbReference type="Proteomes" id="UP000737018"/>
    </source>
</evidence>
<organism evidence="2 3">
    <name type="scientific">Castanea mollissima</name>
    <name type="common">Chinese chestnut</name>
    <dbReference type="NCBI Taxonomy" id="60419"/>
    <lineage>
        <taxon>Eukaryota</taxon>
        <taxon>Viridiplantae</taxon>
        <taxon>Streptophyta</taxon>
        <taxon>Embryophyta</taxon>
        <taxon>Tracheophyta</taxon>
        <taxon>Spermatophyta</taxon>
        <taxon>Magnoliopsida</taxon>
        <taxon>eudicotyledons</taxon>
        <taxon>Gunneridae</taxon>
        <taxon>Pentapetalae</taxon>
        <taxon>rosids</taxon>
        <taxon>fabids</taxon>
        <taxon>Fagales</taxon>
        <taxon>Fagaceae</taxon>
        <taxon>Castanea</taxon>
    </lineage>
</organism>
<dbReference type="EMBL" id="JRKL02001177">
    <property type="protein sequence ID" value="KAF3965527.1"/>
    <property type="molecule type" value="Genomic_DNA"/>
</dbReference>
<dbReference type="Proteomes" id="UP000737018">
    <property type="component" value="Unassembled WGS sequence"/>
</dbReference>
<reference evidence="2" key="1">
    <citation type="submission" date="2020-03" db="EMBL/GenBank/DDBJ databases">
        <title>Castanea mollissima Vanexum genome sequencing.</title>
        <authorList>
            <person name="Staton M."/>
        </authorList>
    </citation>
    <scope>NUCLEOTIDE SEQUENCE</scope>
    <source>
        <tissue evidence="2">Leaf</tissue>
    </source>
</reference>
<comment type="caution">
    <text evidence="2">The sequence shown here is derived from an EMBL/GenBank/DDBJ whole genome shotgun (WGS) entry which is preliminary data.</text>
</comment>
<evidence type="ECO:0000256" key="1">
    <source>
        <dbReference type="SAM" id="MobiDB-lite"/>
    </source>
</evidence>
<name>A0A8J4R5N8_9ROSI</name>
<evidence type="ECO:0000313" key="2">
    <source>
        <dbReference type="EMBL" id="KAF3965527.1"/>
    </source>
</evidence>
<accession>A0A8J4R5N8</accession>
<proteinExistence type="predicted"/>
<feature type="compositionally biased region" description="Low complexity" evidence="1">
    <location>
        <begin position="36"/>
        <end position="45"/>
    </location>
</feature>